<dbReference type="SUPFAM" id="SSF46785">
    <property type="entry name" value="Winged helix' DNA-binding domain"/>
    <property type="match status" value="1"/>
</dbReference>
<keyword evidence="3" id="KW-1185">Reference proteome</keyword>
<dbReference type="PROSITE" id="PS50995">
    <property type="entry name" value="HTH_MARR_2"/>
    <property type="match status" value="1"/>
</dbReference>
<dbReference type="AlphaFoldDB" id="A0A852WG71"/>
<dbReference type="InterPro" id="IPR001845">
    <property type="entry name" value="HTH_ArsR_DNA-bd_dom"/>
</dbReference>
<dbReference type="CDD" id="cd00090">
    <property type="entry name" value="HTH_ARSR"/>
    <property type="match status" value="1"/>
</dbReference>
<evidence type="ECO:0000313" key="3">
    <source>
        <dbReference type="Proteomes" id="UP000549695"/>
    </source>
</evidence>
<dbReference type="PANTHER" id="PTHR39515">
    <property type="entry name" value="CONSERVED PROTEIN"/>
    <property type="match status" value="1"/>
</dbReference>
<dbReference type="InterPro" id="IPR000835">
    <property type="entry name" value="HTH_MarR-typ"/>
</dbReference>
<sequence length="144" mass="14813">MTTTAALIGRELGPLRRTLLRRTRIAADLPDLSEAQIELLRTLAAEGPLAPSELAAALRLARSTVSNLLRTLTAAGFVERRAGANQRTVVVAVSARAAGALERYDAAAEALLGAALDRLAPAERAALAAAAPVLARLTGALDAG</sequence>
<feature type="domain" description="HTH marR-type" evidence="1">
    <location>
        <begin position="1"/>
        <end position="136"/>
    </location>
</feature>
<dbReference type="GO" id="GO:0003700">
    <property type="term" value="F:DNA-binding transcription factor activity"/>
    <property type="evidence" value="ECO:0007669"/>
    <property type="project" value="InterPro"/>
</dbReference>
<reference evidence="2 3" key="1">
    <citation type="submission" date="2020-07" db="EMBL/GenBank/DDBJ databases">
        <title>Sequencing the genomes of 1000 actinobacteria strains.</title>
        <authorList>
            <person name="Klenk H.-P."/>
        </authorList>
    </citation>
    <scope>NUCLEOTIDE SEQUENCE [LARGE SCALE GENOMIC DNA]</scope>
    <source>
        <strain evidence="2 3">DSM 44749</strain>
    </source>
</reference>
<dbReference type="RefSeq" id="WP_073577261.1">
    <property type="nucleotide sequence ID" value="NZ_BAAAJZ010000006.1"/>
</dbReference>
<dbReference type="InterPro" id="IPR052526">
    <property type="entry name" value="HTH-type_Bedaq_tolerance"/>
</dbReference>
<dbReference type="Proteomes" id="UP000549695">
    <property type="component" value="Unassembled WGS sequence"/>
</dbReference>
<dbReference type="GeneID" id="98054319"/>
<dbReference type="InterPro" id="IPR011991">
    <property type="entry name" value="ArsR-like_HTH"/>
</dbReference>
<dbReference type="EMBL" id="JACCCZ010000001">
    <property type="protein sequence ID" value="NYG04362.1"/>
    <property type="molecule type" value="Genomic_DNA"/>
</dbReference>
<dbReference type="Pfam" id="PF01047">
    <property type="entry name" value="MarR"/>
    <property type="match status" value="1"/>
</dbReference>
<protein>
    <submittedName>
        <fullName evidence="2">DNA-binding MarR family transcriptional regulator</fullName>
    </submittedName>
</protein>
<gene>
    <name evidence="2" type="ORF">HDA37_004647</name>
</gene>
<comment type="caution">
    <text evidence="2">The sequence shown here is derived from an EMBL/GenBank/DDBJ whole genome shotgun (WGS) entry which is preliminary data.</text>
</comment>
<dbReference type="SMART" id="SM00418">
    <property type="entry name" value="HTH_ARSR"/>
    <property type="match status" value="1"/>
</dbReference>
<dbReference type="GO" id="GO:0003677">
    <property type="term" value="F:DNA binding"/>
    <property type="evidence" value="ECO:0007669"/>
    <property type="project" value="UniProtKB-KW"/>
</dbReference>
<keyword evidence="2" id="KW-0238">DNA-binding</keyword>
<name>A0A852WG71_PSEA5</name>
<dbReference type="Gene3D" id="1.10.10.10">
    <property type="entry name" value="Winged helix-like DNA-binding domain superfamily/Winged helix DNA-binding domain"/>
    <property type="match status" value="1"/>
</dbReference>
<accession>A0A852WG71</accession>
<organism evidence="2 3">
    <name type="scientific">Pseudonocardia alni</name>
    <name type="common">Amycolata alni</name>
    <dbReference type="NCBI Taxonomy" id="33907"/>
    <lineage>
        <taxon>Bacteria</taxon>
        <taxon>Bacillati</taxon>
        <taxon>Actinomycetota</taxon>
        <taxon>Actinomycetes</taxon>
        <taxon>Pseudonocardiales</taxon>
        <taxon>Pseudonocardiaceae</taxon>
        <taxon>Pseudonocardia</taxon>
    </lineage>
</organism>
<evidence type="ECO:0000313" key="2">
    <source>
        <dbReference type="EMBL" id="NYG04362.1"/>
    </source>
</evidence>
<dbReference type="PANTHER" id="PTHR39515:SF2">
    <property type="entry name" value="HTH-TYPE TRANSCRIPTIONAL REGULATOR RV0880"/>
    <property type="match status" value="1"/>
</dbReference>
<dbReference type="SMART" id="SM00347">
    <property type="entry name" value="HTH_MARR"/>
    <property type="match status" value="1"/>
</dbReference>
<dbReference type="InterPro" id="IPR036390">
    <property type="entry name" value="WH_DNA-bd_sf"/>
</dbReference>
<proteinExistence type="predicted"/>
<evidence type="ECO:0000259" key="1">
    <source>
        <dbReference type="PROSITE" id="PS50995"/>
    </source>
</evidence>
<dbReference type="InterPro" id="IPR036388">
    <property type="entry name" value="WH-like_DNA-bd_sf"/>
</dbReference>